<sequence length="246" mass="26317">MAMDGERKPTAVEQADHKITSQVNDERNSWPVRLIGAASEIGDQPQMRMICAATIAIGIAQRDAYLARAGFKMLAAHTLATWAKSRIKAVINRRRPKDGDDPRVRQGDSDRHEENSFPSGHSAGAVAVGEAIARAYPDHAVLARGAALSVSVVQVPRGTHYAGDVLAGIAIGLIAERVSNAAIDSAVQWAERGFAKRQRGISDDDATPVIRRAVALSSPRIQQNGEDVGSSQPAPYSPEFIAFAHP</sequence>
<evidence type="ECO:0000256" key="1">
    <source>
        <dbReference type="SAM" id="MobiDB-lite"/>
    </source>
</evidence>
<keyword evidence="5" id="KW-1185">Reference proteome</keyword>
<reference evidence="3 5" key="1">
    <citation type="submission" date="2020-08" db="EMBL/GenBank/DDBJ databases">
        <title>Genomic Encyclopedia of Type Strains, Phase IV (KMG-IV): sequencing the most valuable type-strain genomes for metagenomic binning, comparative biology and taxonomic classification.</title>
        <authorList>
            <person name="Goeker M."/>
        </authorList>
    </citation>
    <scope>NUCLEOTIDE SEQUENCE [LARGE SCALE GENOMIC DNA]</scope>
    <source>
        <strain evidence="3 5">DSM 14562</strain>
    </source>
</reference>
<protein>
    <submittedName>
        <fullName evidence="4">Phosphatase PAP2 family protein</fullName>
    </submittedName>
</protein>
<feature type="compositionally biased region" description="Polar residues" evidence="1">
    <location>
        <begin position="221"/>
        <end position="234"/>
    </location>
</feature>
<accession>A0AA40ZVW7</accession>
<dbReference type="RefSeq" id="WP_184106667.1">
    <property type="nucleotide sequence ID" value="NZ_JACHNX010000026.1"/>
</dbReference>
<comment type="caution">
    <text evidence="4">The sequence shown here is derived from an EMBL/GenBank/DDBJ whole genome shotgun (WGS) entry which is preliminary data.</text>
</comment>
<feature type="region of interest" description="Disordered" evidence="1">
    <location>
        <begin position="221"/>
        <end position="246"/>
    </location>
</feature>
<organism evidence="4 6">
    <name type="scientific">Sphingomonas yabuuchiae</name>
    <dbReference type="NCBI Taxonomy" id="172044"/>
    <lineage>
        <taxon>Bacteria</taxon>
        <taxon>Pseudomonadati</taxon>
        <taxon>Pseudomonadota</taxon>
        <taxon>Alphaproteobacteria</taxon>
        <taxon>Sphingomonadales</taxon>
        <taxon>Sphingomonadaceae</taxon>
        <taxon>Sphingomonas</taxon>
    </lineage>
</organism>
<feature type="domain" description="Phosphatidic acid phosphatase type 2/haloperoxidase" evidence="2">
    <location>
        <begin position="69"/>
        <end position="180"/>
    </location>
</feature>
<evidence type="ECO:0000259" key="2">
    <source>
        <dbReference type="SMART" id="SM00014"/>
    </source>
</evidence>
<gene>
    <name evidence="3" type="ORF">GGQ89_003601</name>
    <name evidence="4" type="ORF">JYA60_02205</name>
</gene>
<evidence type="ECO:0000313" key="3">
    <source>
        <dbReference type="EMBL" id="MBB4611354.1"/>
    </source>
</evidence>
<proteinExistence type="predicted"/>
<dbReference type="EMBL" id="JAFHKU010000098">
    <property type="protein sequence ID" value="MBN3557045.1"/>
    <property type="molecule type" value="Genomic_DNA"/>
</dbReference>
<dbReference type="InterPro" id="IPR000326">
    <property type="entry name" value="PAP2/HPO"/>
</dbReference>
<dbReference type="AlphaFoldDB" id="A0AA40ZVW7"/>
<dbReference type="Proteomes" id="UP000704529">
    <property type="component" value="Unassembled WGS sequence"/>
</dbReference>
<feature type="region of interest" description="Disordered" evidence="1">
    <location>
        <begin position="1"/>
        <end position="24"/>
    </location>
</feature>
<dbReference type="SMART" id="SM00014">
    <property type="entry name" value="acidPPc"/>
    <property type="match status" value="1"/>
</dbReference>
<evidence type="ECO:0000313" key="4">
    <source>
        <dbReference type="EMBL" id="MBN3557045.1"/>
    </source>
</evidence>
<dbReference type="InterPro" id="IPR036938">
    <property type="entry name" value="PAP2/HPO_sf"/>
</dbReference>
<dbReference type="Pfam" id="PF01569">
    <property type="entry name" value="PAP2"/>
    <property type="match status" value="1"/>
</dbReference>
<dbReference type="SUPFAM" id="SSF48317">
    <property type="entry name" value="Acid phosphatase/Vanadium-dependent haloperoxidase"/>
    <property type="match status" value="1"/>
</dbReference>
<dbReference type="Gene3D" id="1.20.144.10">
    <property type="entry name" value="Phosphatidic acid phosphatase type 2/haloperoxidase"/>
    <property type="match status" value="1"/>
</dbReference>
<dbReference type="Proteomes" id="UP000584663">
    <property type="component" value="Unassembled WGS sequence"/>
</dbReference>
<dbReference type="EMBL" id="JACHNX010000026">
    <property type="protein sequence ID" value="MBB4611354.1"/>
    <property type="molecule type" value="Genomic_DNA"/>
</dbReference>
<name>A0AA40ZVW7_9SPHN</name>
<evidence type="ECO:0000313" key="6">
    <source>
        <dbReference type="Proteomes" id="UP000704529"/>
    </source>
</evidence>
<evidence type="ECO:0000313" key="5">
    <source>
        <dbReference type="Proteomes" id="UP000584663"/>
    </source>
</evidence>
<feature type="region of interest" description="Disordered" evidence="1">
    <location>
        <begin position="93"/>
        <end position="122"/>
    </location>
</feature>
<dbReference type="CDD" id="cd01610">
    <property type="entry name" value="PAP2_like"/>
    <property type="match status" value="1"/>
</dbReference>
<reference evidence="4" key="2">
    <citation type="submission" date="2021-01" db="EMBL/GenBank/DDBJ databases">
        <title>Genome Sequencing of Type Strains.</title>
        <authorList>
            <person name="Lemaire J.F."/>
            <person name="Inderbitzin P."/>
            <person name="Collins S.B."/>
            <person name="Wespe N."/>
            <person name="Knight-Connoni V."/>
        </authorList>
    </citation>
    <scope>NUCLEOTIDE SEQUENCE</scope>
    <source>
        <strain evidence="4">DSM 14562</strain>
    </source>
</reference>
<feature type="compositionally biased region" description="Basic and acidic residues" evidence="1">
    <location>
        <begin position="97"/>
        <end position="115"/>
    </location>
</feature>